<sequence>MYILALRGPPRVTGSAFKTVSAICEPPCQNGGTCVGPGRCNCPVGRKLESVAKARLGSVEVYGYRWKSRGETPNLPDARRANLVGTTKDGSNMEKYSLLADSSEKTDTDFIWSNRRLFNRVTVMAAGQFAPNNLPPPPNYVRDPIFGITKRLCQDRTHQTNWQRVKLSFHATGGGVRTLLNFNIGPNSEYRRDSFVGVSDSMAVEFRFDIDTPPRHPCLSSGSCTNDVFMLRTQDITKNPLTIQWKGWTDDESGMFRYAVEVFKLSVS</sequence>
<dbReference type="OrthoDB" id="6106621at2759"/>
<dbReference type="AlphaFoldDB" id="A0A2T7PSK2"/>
<dbReference type="EMBL" id="PZQS01000002">
    <property type="protein sequence ID" value="PVD36370.1"/>
    <property type="molecule type" value="Genomic_DNA"/>
</dbReference>
<proteinExistence type="predicted"/>
<keyword evidence="2" id="KW-1185">Reference proteome</keyword>
<gene>
    <name evidence="1" type="ORF">C0Q70_03352</name>
</gene>
<evidence type="ECO:0000313" key="2">
    <source>
        <dbReference type="Proteomes" id="UP000245119"/>
    </source>
</evidence>
<comment type="caution">
    <text evidence="1">The sequence shown here is derived from an EMBL/GenBank/DDBJ whole genome shotgun (WGS) entry which is preliminary data.</text>
</comment>
<evidence type="ECO:0000313" key="1">
    <source>
        <dbReference type="EMBL" id="PVD36370.1"/>
    </source>
</evidence>
<protein>
    <submittedName>
        <fullName evidence="1">Uncharacterized protein</fullName>
    </submittedName>
</protein>
<dbReference type="Proteomes" id="UP000245119">
    <property type="component" value="Linkage Group LG2"/>
</dbReference>
<dbReference type="Gene3D" id="2.10.25.10">
    <property type="entry name" value="Laminin"/>
    <property type="match status" value="1"/>
</dbReference>
<reference evidence="1 2" key="1">
    <citation type="submission" date="2018-04" db="EMBL/GenBank/DDBJ databases">
        <title>The genome of golden apple snail Pomacea canaliculata provides insight into stress tolerance and invasive adaptation.</title>
        <authorList>
            <person name="Liu C."/>
            <person name="Liu B."/>
            <person name="Ren Y."/>
            <person name="Zhang Y."/>
            <person name="Wang H."/>
            <person name="Li S."/>
            <person name="Jiang F."/>
            <person name="Yin L."/>
            <person name="Zhang G."/>
            <person name="Qian W."/>
            <person name="Fan W."/>
        </authorList>
    </citation>
    <scope>NUCLEOTIDE SEQUENCE [LARGE SCALE GENOMIC DNA]</scope>
    <source>
        <strain evidence="1">SZHN2017</strain>
        <tissue evidence="1">Muscle</tissue>
    </source>
</reference>
<accession>A0A2T7PSK2</accession>
<name>A0A2T7PSK2_POMCA</name>
<dbReference type="CDD" id="cd00054">
    <property type="entry name" value="EGF_CA"/>
    <property type="match status" value="1"/>
</dbReference>
<organism evidence="1 2">
    <name type="scientific">Pomacea canaliculata</name>
    <name type="common">Golden apple snail</name>
    <dbReference type="NCBI Taxonomy" id="400727"/>
    <lineage>
        <taxon>Eukaryota</taxon>
        <taxon>Metazoa</taxon>
        <taxon>Spiralia</taxon>
        <taxon>Lophotrochozoa</taxon>
        <taxon>Mollusca</taxon>
        <taxon>Gastropoda</taxon>
        <taxon>Caenogastropoda</taxon>
        <taxon>Architaenioglossa</taxon>
        <taxon>Ampullarioidea</taxon>
        <taxon>Ampullariidae</taxon>
        <taxon>Pomacea</taxon>
    </lineage>
</organism>
<dbReference type="STRING" id="400727.A0A2T7PSK2"/>